<dbReference type="RefSeq" id="WP_338347553.1">
    <property type="nucleotide sequence ID" value="NZ_CAUZLY010000001.1"/>
</dbReference>
<sequence>MFTYQIDREVSLALPTPEKDAAPLFDLLVASQNEIAPWLPWVKSMKSPKDEQIFLENAMQHFIEKTSLNVVILYHDEIVGMISFNRFSWFNKNTEIGYWLGTDFSGKGIIQKAIQGMCNIGFEEYDLHKITIHAAVENTRSNKTAERAGFTLDGTLRQQERLADGYHDENVWSLTKSEWEASPCLSNSAE</sequence>
<dbReference type="Proteomes" id="UP001314200">
    <property type="component" value="Unassembled WGS sequence"/>
</dbReference>
<dbReference type="SUPFAM" id="SSF55729">
    <property type="entry name" value="Acyl-CoA N-acyltransferases (Nat)"/>
    <property type="match status" value="1"/>
</dbReference>
<keyword evidence="3" id="KW-1185">Reference proteome</keyword>
<name>A0ABM9MLK7_9LACO</name>
<organism evidence="2 3">
    <name type="scientific">Fructobacillus cardui</name>
    <dbReference type="NCBI Taxonomy" id="2893170"/>
    <lineage>
        <taxon>Bacteria</taxon>
        <taxon>Bacillati</taxon>
        <taxon>Bacillota</taxon>
        <taxon>Bacilli</taxon>
        <taxon>Lactobacillales</taxon>
        <taxon>Lactobacillaceae</taxon>
        <taxon>Fructobacillus</taxon>
    </lineage>
</organism>
<evidence type="ECO:0000313" key="2">
    <source>
        <dbReference type="EMBL" id="CAK1224927.1"/>
    </source>
</evidence>
<dbReference type="Pfam" id="PF13302">
    <property type="entry name" value="Acetyltransf_3"/>
    <property type="match status" value="1"/>
</dbReference>
<dbReference type="PANTHER" id="PTHR43441:SF12">
    <property type="entry name" value="RIBOSOMAL N-ACETYLTRANSFERASE YDAF-RELATED"/>
    <property type="match status" value="1"/>
</dbReference>
<reference evidence="2 3" key="1">
    <citation type="submission" date="2023-10" db="EMBL/GenBank/DDBJ databases">
        <authorList>
            <person name="Botero Cardona J."/>
        </authorList>
    </citation>
    <scope>NUCLEOTIDE SEQUENCE [LARGE SCALE GENOMIC DNA]</scope>
    <source>
        <strain evidence="2 3">R-82641</strain>
    </source>
</reference>
<dbReference type="PROSITE" id="PS51186">
    <property type="entry name" value="GNAT"/>
    <property type="match status" value="1"/>
</dbReference>
<dbReference type="InterPro" id="IPR000182">
    <property type="entry name" value="GNAT_dom"/>
</dbReference>
<proteinExistence type="predicted"/>
<evidence type="ECO:0000313" key="3">
    <source>
        <dbReference type="Proteomes" id="UP001314200"/>
    </source>
</evidence>
<dbReference type="Gene3D" id="3.40.630.30">
    <property type="match status" value="1"/>
</dbReference>
<dbReference type="EMBL" id="CAUZLY010000001">
    <property type="protein sequence ID" value="CAK1224927.1"/>
    <property type="molecule type" value="Genomic_DNA"/>
</dbReference>
<feature type="domain" description="N-acetyltransferase" evidence="1">
    <location>
        <begin position="25"/>
        <end position="177"/>
    </location>
</feature>
<protein>
    <submittedName>
        <fullName evidence="2">RimJ/RimL family (RimL)</fullName>
    </submittedName>
</protein>
<gene>
    <name evidence="2" type="ORF">R82641_BJNNKPBH_00025</name>
</gene>
<evidence type="ECO:0000259" key="1">
    <source>
        <dbReference type="PROSITE" id="PS51186"/>
    </source>
</evidence>
<dbReference type="InterPro" id="IPR051908">
    <property type="entry name" value="Ribosomal_N-acetyltransferase"/>
</dbReference>
<accession>A0ABM9MLK7</accession>
<dbReference type="InterPro" id="IPR016181">
    <property type="entry name" value="Acyl_CoA_acyltransferase"/>
</dbReference>
<comment type="caution">
    <text evidence="2">The sequence shown here is derived from an EMBL/GenBank/DDBJ whole genome shotgun (WGS) entry which is preliminary data.</text>
</comment>
<dbReference type="PANTHER" id="PTHR43441">
    <property type="entry name" value="RIBOSOMAL-PROTEIN-SERINE ACETYLTRANSFERASE"/>
    <property type="match status" value="1"/>
</dbReference>